<dbReference type="InterPro" id="IPR023656">
    <property type="entry name" value="IMP_biosynth_PurP"/>
</dbReference>
<dbReference type="InterPro" id="IPR013815">
    <property type="entry name" value="ATP_grasp_subdomain_1"/>
</dbReference>
<comment type="function">
    <text evidence="10">Catalyzes the ATP- and formate-dependent formylation of 5-aminoimidazole-4-carboxamide-1-beta-d-ribofuranosyl 5'-monophosphate (AICAR) to 5-formaminoimidazole-4-carboxamide-1-beta-d-ribofuranosyl 5'-monophosphate (FAICAR) in the absence of folates.</text>
</comment>
<dbReference type="AlphaFoldDB" id="V6AT14"/>
<dbReference type="SUPFAM" id="SSF52440">
    <property type="entry name" value="PreATP-grasp domain"/>
    <property type="match status" value="1"/>
</dbReference>
<evidence type="ECO:0000256" key="2">
    <source>
        <dbReference type="ARBA" id="ARBA00001946"/>
    </source>
</evidence>
<dbReference type="RefSeq" id="WP_048195618.1">
    <property type="nucleotide sequence ID" value="NZ_CBTY010000008.1"/>
</dbReference>
<dbReference type="GO" id="GO:0006189">
    <property type="term" value="P:'de novo' IMP biosynthetic process"/>
    <property type="evidence" value="ECO:0007669"/>
    <property type="project" value="UniProtKB-UniRule"/>
</dbReference>
<sequence length="341" mass="38784">MTAIATLGSHCALQVLKGAKDEGLKTLLVCEKRRQRLYKRFDFIDEIIPVDSFLEVLEPRCARILEKNKAVLIPHGTLIAQMSSEQIESIKTPVFGNKWILRWESDRNLKEKLMRDAKLDVPKSIPNPDKIKRLTIAKRHGAAGGKGYFLTSSKKDYVKKRNQLIKIGLIKGDKDLYLQEYVMGVLAYLQFFYSPLDDNLEFFGVDKRHESDIEGLGRIPAQEQLGIDYISSFNVIGNSPMVLRESLLDDVYAMGERFVEASKRLVKPGMNGPFCIEGVYDQNGKFWTFEFSARIVAGTNIYMEGSPYSALIYDVPMSMGRRIAREVKIATKQRKIDIITT</sequence>
<dbReference type="PIRSF" id="PIRSF004602">
    <property type="entry name" value="ATPgrasp_PurP"/>
    <property type="match status" value="1"/>
</dbReference>
<dbReference type="UniPathway" id="UPA00074">
    <property type="reaction ID" value="UER00134"/>
</dbReference>
<dbReference type="GO" id="GO:0005524">
    <property type="term" value="F:ATP binding"/>
    <property type="evidence" value="ECO:0007669"/>
    <property type="project" value="UniProtKB-KW"/>
</dbReference>
<feature type="binding site" evidence="10">
    <location>
        <position position="77"/>
    </location>
    <ligand>
        <name>5-amino-1-(5-phospho-beta-D-ribosyl)imidazole-4-carboxamide</name>
        <dbReference type="ChEBI" id="CHEBI:58475"/>
    </ligand>
</feature>
<dbReference type="Gene3D" id="3.40.50.20">
    <property type="match status" value="1"/>
</dbReference>
<evidence type="ECO:0000259" key="11">
    <source>
        <dbReference type="Pfam" id="PF06849"/>
    </source>
</evidence>
<evidence type="ECO:0000313" key="14">
    <source>
        <dbReference type="Proteomes" id="UP000018159"/>
    </source>
</evidence>
<protein>
    <recommendedName>
        <fullName evidence="10">5-formaminoimidazole-4-carboxamide-1-(beta)-D-ribofuranosyl 5'-monophosphate synthetase</fullName>
        <ecNumber evidence="10">6.3.4.23</ecNumber>
    </recommendedName>
    <alternativeName>
        <fullName evidence="10">5-aminoimidazole-4-carboxamide-1-beta-D-ribofuranosyl 5'-monophosphate--formate ligase</fullName>
    </alternativeName>
</protein>
<dbReference type="OrthoDB" id="98133at2157"/>
<comment type="pathway">
    <text evidence="10">Purine metabolism; IMP biosynthesis via de novo pathway; 5-formamido-1-(5-phospho-D-ribosyl)imidazole-4-carboxamide from 5-amino-1-(5-phospho-D-ribosyl)imidazole-4-carboxamide (formate route): step 1/1.</text>
</comment>
<feature type="domain" description="IMP biosynthesis enzyme PurP N-terminal" evidence="11">
    <location>
        <begin position="4"/>
        <end position="125"/>
    </location>
</feature>
<comment type="cofactor">
    <cofactor evidence="2">
        <name>Mg(2+)</name>
        <dbReference type="ChEBI" id="CHEBI:18420"/>
    </cofactor>
</comment>
<dbReference type="EC" id="6.3.4.23" evidence="10"/>
<evidence type="ECO:0000256" key="9">
    <source>
        <dbReference type="ARBA" id="ARBA00023211"/>
    </source>
</evidence>
<evidence type="ECO:0000256" key="7">
    <source>
        <dbReference type="ARBA" id="ARBA00022840"/>
    </source>
</evidence>
<feature type="binding site" evidence="10">
    <location>
        <position position="210"/>
    </location>
    <ligand>
        <name>ATP</name>
        <dbReference type="ChEBI" id="CHEBI:30616"/>
    </ligand>
</feature>
<evidence type="ECO:0000259" key="12">
    <source>
        <dbReference type="Pfam" id="PF06973"/>
    </source>
</evidence>
<reference evidence="13 14" key="1">
    <citation type="journal article" date="2013" name="PLoS ONE">
        <title>Enrichment and Genome Sequence of the Group I.1a Ammonia-Oxidizing Archaeon ?Ca. Nitrosotenuis uzonensis? Representing a Clade Globally.</title>
        <authorList>
            <person name="Lebedeva E.V."/>
            <person name="Hatzenpichler R."/>
            <person name="Pelletier E."/>
            <person name="Schuster N."/>
            <person name="Hauzmayer S."/>
            <person name="Bulaev A."/>
            <person name="Grigor'eva N.V."/>
            <person name="Galushko A."/>
            <person name="Schmid M."/>
            <person name="Palatinszky M."/>
            <person name="Le Paslier D."/>
            <person name="Daims H."/>
            <person name="Wagner M."/>
        </authorList>
    </citation>
    <scope>NUCLEOTIDE SEQUENCE [LARGE SCALE GENOMIC DNA]</scope>
    <source>
        <strain evidence="13 14">N4</strain>
    </source>
</reference>
<evidence type="ECO:0000256" key="4">
    <source>
        <dbReference type="ARBA" id="ARBA00022723"/>
    </source>
</evidence>
<evidence type="ECO:0000256" key="5">
    <source>
        <dbReference type="ARBA" id="ARBA00022741"/>
    </source>
</evidence>
<evidence type="ECO:0000256" key="10">
    <source>
        <dbReference type="HAMAP-Rule" id="MF_01163"/>
    </source>
</evidence>
<keyword evidence="7 10" id="KW-0067">ATP-binding</keyword>
<dbReference type="PANTHER" id="PTHR38147:SF2">
    <property type="entry name" value="5-FORMAMINOIMIDAZOLE-4-CARBOXAMIDE-1-(BETA)-D-RIBOFURANOSYL 5'-MONOPHOSPHATE SYNTHETASE"/>
    <property type="match status" value="1"/>
</dbReference>
<proteinExistence type="inferred from homology"/>
<evidence type="ECO:0000313" key="13">
    <source>
        <dbReference type="EMBL" id="CDI05645.1"/>
    </source>
</evidence>
<dbReference type="Proteomes" id="UP000018159">
    <property type="component" value="Unassembled WGS sequence"/>
</dbReference>
<comment type="catalytic activity">
    <reaction evidence="10">
        <text>5-amino-1-(5-phospho-beta-D-ribosyl)imidazole-4-carboxamide + formate + ATP = 5-formamido-1-(5-phospho-D-ribosyl)imidazole-4-carboxamide + ADP + phosphate</text>
        <dbReference type="Rhea" id="RHEA:24836"/>
        <dbReference type="ChEBI" id="CHEBI:15740"/>
        <dbReference type="ChEBI" id="CHEBI:30616"/>
        <dbReference type="ChEBI" id="CHEBI:43474"/>
        <dbReference type="ChEBI" id="CHEBI:58467"/>
        <dbReference type="ChEBI" id="CHEBI:58475"/>
        <dbReference type="ChEBI" id="CHEBI:456216"/>
        <dbReference type="EC" id="6.3.4.23"/>
    </reaction>
</comment>
<evidence type="ECO:0000256" key="8">
    <source>
        <dbReference type="ARBA" id="ARBA00022842"/>
    </source>
</evidence>
<dbReference type="GO" id="GO:0000287">
    <property type="term" value="F:magnesium ion binding"/>
    <property type="evidence" value="ECO:0007669"/>
    <property type="project" value="InterPro"/>
</dbReference>
<comment type="similarity">
    <text evidence="10">Belongs to the phosphohexose mutase family.</text>
</comment>
<evidence type="ECO:0000256" key="3">
    <source>
        <dbReference type="ARBA" id="ARBA00022598"/>
    </source>
</evidence>
<dbReference type="PANTHER" id="PTHR38147">
    <property type="entry name" value="5-FORMAMINOIMIDAZOLE-4-CARBOXAMIDE-1-(BETA)-D-RIBOFURANOSYL 5'-MONOPHOSPHATE SYNTHETASE-RELATED"/>
    <property type="match status" value="1"/>
</dbReference>
<evidence type="ECO:0000256" key="1">
    <source>
        <dbReference type="ARBA" id="ARBA00001936"/>
    </source>
</evidence>
<dbReference type="Pfam" id="PF06973">
    <property type="entry name" value="DUF1297"/>
    <property type="match status" value="1"/>
</dbReference>
<keyword evidence="6 10" id="KW-0658">Purine biosynthesis</keyword>
<dbReference type="InterPro" id="IPR009720">
    <property type="entry name" value="IMP_biosynth_PurP_C"/>
</dbReference>
<dbReference type="Pfam" id="PF06849">
    <property type="entry name" value="DUF1246"/>
    <property type="match status" value="1"/>
</dbReference>
<dbReference type="Gene3D" id="3.30.470.20">
    <property type="entry name" value="ATP-grasp fold, B domain"/>
    <property type="match status" value="1"/>
</dbReference>
<dbReference type="InterPro" id="IPR016185">
    <property type="entry name" value="PreATP-grasp_dom_sf"/>
</dbReference>
<keyword evidence="4" id="KW-0479">Metal-binding</keyword>
<dbReference type="SUPFAM" id="SSF56059">
    <property type="entry name" value="Glutathione synthetase ATP-binding domain-like"/>
    <property type="match status" value="1"/>
</dbReference>
<dbReference type="EMBL" id="CBTY010000008">
    <property type="protein sequence ID" value="CDI05645.1"/>
    <property type="molecule type" value="Genomic_DNA"/>
</dbReference>
<accession>V6AT14</accession>
<keyword evidence="9" id="KW-0464">Manganese</keyword>
<dbReference type="InterPro" id="IPR010672">
    <property type="entry name" value="IMP_biosynth_PurP_N"/>
</dbReference>
<keyword evidence="14" id="KW-1185">Reference proteome</keyword>
<keyword evidence="3 10" id="KW-0436">Ligase</keyword>
<dbReference type="STRING" id="1407055.NITUZ_30337"/>
<dbReference type="Gene3D" id="3.30.1490.20">
    <property type="entry name" value="ATP-grasp fold, A domain"/>
    <property type="match status" value="1"/>
</dbReference>
<keyword evidence="8" id="KW-0460">Magnesium</keyword>
<dbReference type="GO" id="GO:0016879">
    <property type="term" value="F:ligase activity, forming carbon-nitrogen bonds"/>
    <property type="evidence" value="ECO:0007669"/>
    <property type="project" value="UniProtKB-UniRule"/>
</dbReference>
<feature type="binding site" evidence="10">
    <location>
        <position position="10"/>
    </location>
    <ligand>
        <name>5-amino-1-(5-phospho-beta-D-ribosyl)imidazole-4-carboxamide</name>
        <dbReference type="ChEBI" id="CHEBI:58475"/>
    </ligand>
</feature>
<feature type="binding site" evidence="10">
    <location>
        <position position="238"/>
    </location>
    <ligand>
        <name>5-amino-1-(5-phospho-beta-D-ribosyl)imidazole-4-carboxamide</name>
        <dbReference type="ChEBI" id="CHEBI:58475"/>
    </ligand>
</feature>
<dbReference type="HAMAP" id="MF_01163">
    <property type="entry name" value="IMP_biosynth_PurP"/>
    <property type="match status" value="1"/>
</dbReference>
<organism evidence="13 14">
    <name type="scientific">Candidatus Nitrosotenuis uzonensis</name>
    <dbReference type="NCBI Taxonomy" id="1407055"/>
    <lineage>
        <taxon>Archaea</taxon>
        <taxon>Nitrososphaerota</taxon>
        <taxon>Candidatus Nitrosotenuis</taxon>
    </lineage>
</organism>
<keyword evidence="5 10" id="KW-0547">Nucleotide-binding</keyword>
<feature type="domain" description="IMP biosynthesis enzyme PurP C-terminal" evidence="12">
    <location>
        <begin position="156"/>
        <end position="341"/>
    </location>
</feature>
<comment type="caution">
    <text evidence="13">The sequence shown here is derived from an EMBL/GenBank/DDBJ whole genome shotgun (WGS) entry which is preliminary data.</text>
</comment>
<name>V6AT14_9ARCH</name>
<evidence type="ECO:0000256" key="6">
    <source>
        <dbReference type="ARBA" id="ARBA00022755"/>
    </source>
</evidence>
<gene>
    <name evidence="10 13" type="primary">purP</name>
    <name evidence="13" type="ORF">NITUZ_30337</name>
</gene>
<comment type="cofactor">
    <cofactor evidence="1">
        <name>Mn(2+)</name>
        <dbReference type="ChEBI" id="CHEBI:29035"/>
    </cofactor>
</comment>